<dbReference type="GO" id="GO:1901137">
    <property type="term" value="P:carbohydrate derivative biosynthetic process"/>
    <property type="evidence" value="ECO:0007669"/>
    <property type="project" value="UniProtKB-ARBA"/>
</dbReference>
<gene>
    <name evidence="5" type="ORF">EMO92_07690</name>
</gene>
<evidence type="ECO:0000313" key="5">
    <source>
        <dbReference type="EMBL" id="KAA8824947.1"/>
    </source>
</evidence>
<dbReference type="AlphaFoldDB" id="A0A5J5E7C8"/>
<dbReference type="EMBL" id="RZUG01000014">
    <property type="protein sequence ID" value="KAA8824947.1"/>
    <property type="molecule type" value="Genomic_DNA"/>
</dbReference>
<dbReference type="Pfam" id="PF00534">
    <property type="entry name" value="Glycos_transf_1"/>
    <property type="match status" value="1"/>
</dbReference>
<protein>
    <submittedName>
        <fullName evidence="5">Glycosyltransferase family 1 protein</fullName>
    </submittedName>
</protein>
<accession>A0A5J5E7C8</accession>
<dbReference type="Pfam" id="PF13439">
    <property type="entry name" value="Glyco_transf_4"/>
    <property type="match status" value="1"/>
</dbReference>
<dbReference type="InterPro" id="IPR028098">
    <property type="entry name" value="Glyco_trans_4-like_N"/>
</dbReference>
<evidence type="ECO:0000259" key="4">
    <source>
        <dbReference type="Pfam" id="PF13439"/>
    </source>
</evidence>
<evidence type="ECO:0000256" key="2">
    <source>
        <dbReference type="ARBA" id="ARBA00022679"/>
    </source>
</evidence>
<proteinExistence type="predicted"/>
<dbReference type="Gene3D" id="3.40.50.2000">
    <property type="entry name" value="Glycogen Phosphorylase B"/>
    <property type="match status" value="2"/>
</dbReference>
<keyword evidence="2 5" id="KW-0808">Transferase</keyword>
<dbReference type="InterPro" id="IPR050194">
    <property type="entry name" value="Glycosyltransferase_grp1"/>
</dbReference>
<dbReference type="InterPro" id="IPR001296">
    <property type="entry name" value="Glyco_trans_1"/>
</dbReference>
<dbReference type="SUPFAM" id="SSF53756">
    <property type="entry name" value="UDP-Glycosyltransferase/glycogen phosphorylase"/>
    <property type="match status" value="1"/>
</dbReference>
<comment type="caution">
    <text evidence="5">The sequence shown here is derived from an EMBL/GenBank/DDBJ whole genome shotgun (WGS) entry which is preliminary data.</text>
</comment>
<organism evidence="5 6">
    <name type="scientific">Bifidobacterium reuteri</name>
    <dbReference type="NCBI Taxonomy" id="983706"/>
    <lineage>
        <taxon>Bacteria</taxon>
        <taxon>Bacillati</taxon>
        <taxon>Actinomycetota</taxon>
        <taxon>Actinomycetes</taxon>
        <taxon>Bifidobacteriales</taxon>
        <taxon>Bifidobacteriaceae</taxon>
        <taxon>Bifidobacterium</taxon>
    </lineage>
</organism>
<dbReference type="PANTHER" id="PTHR45947:SF3">
    <property type="entry name" value="SULFOQUINOVOSYL TRANSFERASE SQD2"/>
    <property type="match status" value="1"/>
</dbReference>
<evidence type="ECO:0000259" key="3">
    <source>
        <dbReference type="Pfam" id="PF00534"/>
    </source>
</evidence>
<feature type="domain" description="Glycosyltransferase subfamily 4-like N-terminal" evidence="4">
    <location>
        <begin position="19"/>
        <end position="189"/>
    </location>
</feature>
<evidence type="ECO:0000256" key="1">
    <source>
        <dbReference type="ARBA" id="ARBA00022676"/>
    </source>
</evidence>
<name>A0A5J5E7C8_9BIFI</name>
<dbReference type="GO" id="GO:0016757">
    <property type="term" value="F:glycosyltransferase activity"/>
    <property type="evidence" value="ECO:0007669"/>
    <property type="project" value="UniProtKB-KW"/>
</dbReference>
<dbReference type="PANTHER" id="PTHR45947">
    <property type="entry name" value="SULFOQUINOVOSYL TRANSFERASE SQD2"/>
    <property type="match status" value="1"/>
</dbReference>
<evidence type="ECO:0000313" key="6">
    <source>
        <dbReference type="Proteomes" id="UP000326251"/>
    </source>
</evidence>
<reference evidence="5 6" key="1">
    <citation type="journal article" date="2019" name="Syst. Appl. Microbiol.">
        <title>Characterization of Bifidobacterium species in feaces of the Egyptian fruit bat: Description of B. vespertilionis sp. nov. and B. rousetti sp. nov.</title>
        <authorList>
            <person name="Modesto M."/>
            <person name="Satti M."/>
            <person name="Watanabe K."/>
            <person name="Puglisi E."/>
            <person name="Morelli L."/>
            <person name="Huang C.-H."/>
            <person name="Liou J.-S."/>
            <person name="Miyashita M."/>
            <person name="Tamura T."/>
            <person name="Saito S."/>
            <person name="Mori K."/>
            <person name="Huang L."/>
            <person name="Sciavilla P."/>
            <person name="Sandri C."/>
            <person name="Spiezio C."/>
            <person name="Vitali F."/>
            <person name="Cavalieri D."/>
            <person name="Perpetuini G."/>
            <person name="Tofalo R."/>
            <person name="Bonetti A."/>
            <person name="Arita M."/>
            <person name="Mattarelli P."/>
        </authorList>
    </citation>
    <scope>NUCLEOTIDE SEQUENCE [LARGE SCALE GENOMIC DNA]</scope>
    <source>
        <strain evidence="5 6">RST19</strain>
    </source>
</reference>
<keyword evidence="1" id="KW-0328">Glycosyltransferase</keyword>
<feature type="domain" description="Glycosyl transferase family 1" evidence="3">
    <location>
        <begin position="198"/>
        <end position="352"/>
    </location>
</feature>
<dbReference type="Proteomes" id="UP000326251">
    <property type="component" value="Unassembled WGS sequence"/>
</dbReference>
<sequence length="389" mass="44133">MDTHPPIRILHWGMTYGLGGLETFLMNVYRHIDRSQVQFDFLQDHNEPKLAFEDEITELGGNVYRVMYSQRESLFKAHTCIPQFLNEHEHEFAGIHVNANFPYAFPLRYARKAGISMRIIHSHNCIPDSYWKNDNTIRKIMRDMTIQSAKRDIATLPTQYFACSSLAARYMFPPKQPYTLVRNGIDTNRFQFNEETRARLRKQLNIASSTTVIGFCGTLREQKNPLFLLDVFAAYHVINPDSMLLIVGDGELRSSVKQHASELHIGDSVTITGMRKDTADLYQAMDAFVLPSLFEGLGIVYIEAQCAGLPTLASSHVVPEEISVTDRLHFIGLEESAQEWAATLSTAIQSAKSSSISRATYATQVRSAGYDMEDVALMLQDYYLEHSQS</sequence>